<evidence type="ECO:0000313" key="2">
    <source>
        <dbReference type="EMBL" id="GLS62213.1"/>
    </source>
</evidence>
<reference evidence="4" key="2">
    <citation type="journal article" date="2019" name="Int. J. Syst. Evol. Microbiol.">
        <title>The Global Catalogue of Microorganisms (GCM) 10K type strain sequencing project: providing services to taxonomists for standard genome sequencing and annotation.</title>
        <authorList>
            <consortium name="The Broad Institute Genomics Platform"/>
            <consortium name="The Broad Institute Genome Sequencing Center for Infectious Disease"/>
            <person name="Wu L."/>
            <person name="Ma J."/>
        </authorList>
    </citation>
    <scope>NUCLEOTIDE SEQUENCE [LARGE SCALE GENOMIC DNA]</scope>
    <source>
        <strain evidence="4">NBRC 107715</strain>
    </source>
</reference>
<reference evidence="2" key="1">
    <citation type="journal article" date="2014" name="Int. J. Syst. Evol. Microbiol.">
        <title>Complete genome of a new Firmicutes species belonging to the dominant human colonic microbiota ('Ruminococcus bicirculans') reveals two chromosomes and a selective capacity to utilize plant glucans.</title>
        <authorList>
            <consortium name="NISC Comparative Sequencing Program"/>
            <person name="Wegmann U."/>
            <person name="Louis P."/>
            <person name="Goesmann A."/>
            <person name="Henrissat B."/>
            <person name="Duncan S.H."/>
            <person name="Flint H.J."/>
        </authorList>
    </citation>
    <scope>NUCLEOTIDE SEQUENCE</scope>
    <source>
        <strain evidence="2">NBRC 107715</strain>
    </source>
</reference>
<dbReference type="AlphaFoldDB" id="A0A512IX14"/>
<keyword evidence="4" id="KW-1185">Reference proteome</keyword>
<proteinExistence type="predicted"/>
<accession>A0A512IX14</accession>
<dbReference type="Proteomes" id="UP001156856">
    <property type="component" value="Unassembled WGS sequence"/>
</dbReference>
<gene>
    <name evidence="2" type="ORF">GCM10007888_05940</name>
    <name evidence="1" type="ORF">MOX02_03060</name>
</gene>
<reference evidence="1 3" key="3">
    <citation type="submission" date="2019-07" db="EMBL/GenBank/DDBJ databases">
        <title>Whole genome shotgun sequence of Methylobacterium oxalidis NBRC 107715.</title>
        <authorList>
            <person name="Hosoyama A."/>
            <person name="Uohara A."/>
            <person name="Ohji S."/>
            <person name="Ichikawa N."/>
        </authorList>
    </citation>
    <scope>NUCLEOTIDE SEQUENCE [LARGE SCALE GENOMIC DNA]</scope>
    <source>
        <strain evidence="1 3">NBRC 107715</strain>
    </source>
</reference>
<name>A0A512IX14_9HYPH</name>
<evidence type="ECO:0000313" key="4">
    <source>
        <dbReference type="Proteomes" id="UP001156856"/>
    </source>
</evidence>
<comment type="caution">
    <text evidence="1">The sequence shown here is derived from an EMBL/GenBank/DDBJ whole genome shotgun (WGS) entry which is preliminary data.</text>
</comment>
<organism evidence="1 3">
    <name type="scientific">Methylobacterium oxalidis</name>
    <dbReference type="NCBI Taxonomy" id="944322"/>
    <lineage>
        <taxon>Bacteria</taxon>
        <taxon>Pseudomonadati</taxon>
        <taxon>Pseudomonadota</taxon>
        <taxon>Alphaproteobacteria</taxon>
        <taxon>Hyphomicrobiales</taxon>
        <taxon>Methylobacteriaceae</taxon>
        <taxon>Methylobacterium</taxon>
    </lineage>
</organism>
<dbReference type="EMBL" id="BSPK01000004">
    <property type="protein sequence ID" value="GLS62213.1"/>
    <property type="molecule type" value="Genomic_DNA"/>
</dbReference>
<evidence type="ECO:0000313" key="1">
    <source>
        <dbReference type="EMBL" id="GEP02268.1"/>
    </source>
</evidence>
<dbReference type="EMBL" id="BJZU01000003">
    <property type="protein sequence ID" value="GEP02268.1"/>
    <property type="molecule type" value="Genomic_DNA"/>
</dbReference>
<sequence>MTVPVLLHGTLAAHRRGKILREAIAAQEASVLPDGRGVLVAFADAFQEADASEQSRLVEWTRAPGHMLLLVPPFAPGMCELPVPWCAERLESAPRGGEGLGTVLASEVTHRLEGKLQTPSVPGATWSDLSVCVGTYRLHPAAGLFAVTCLPLWSLAALDVPDKLECWIESLVQLAGEEKPTGIVTHSPLSPDHYGLLVFLLSKPFSDEEQAIAALRSSSVFQYSSERGRDLLSELQLRGLVAGAVPTSEATGLVMQSPYASYVIGLREASL</sequence>
<reference evidence="2" key="4">
    <citation type="submission" date="2023-01" db="EMBL/GenBank/DDBJ databases">
        <title>Draft genome sequence of Methylobacterium oxalidis strain NBRC 107715.</title>
        <authorList>
            <person name="Sun Q."/>
            <person name="Mori K."/>
        </authorList>
    </citation>
    <scope>NUCLEOTIDE SEQUENCE</scope>
    <source>
        <strain evidence="2">NBRC 107715</strain>
    </source>
</reference>
<evidence type="ECO:0000313" key="3">
    <source>
        <dbReference type="Proteomes" id="UP000321960"/>
    </source>
</evidence>
<protein>
    <submittedName>
        <fullName evidence="1">Uncharacterized protein</fullName>
    </submittedName>
</protein>
<dbReference type="Proteomes" id="UP000321960">
    <property type="component" value="Unassembled WGS sequence"/>
</dbReference>